<dbReference type="EnsemblMetazoa" id="Aqu2.1.04862_001">
    <property type="protein sequence ID" value="Aqu2.1.04862_001"/>
    <property type="gene ID" value="Aqu2.1.04862"/>
</dbReference>
<protein>
    <submittedName>
        <fullName evidence="1">Uncharacterized protein</fullName>
    </submittedName>
</protein>
<sequence length="262" mass="30470">LSDANSIEGIINIAVKKCRVNNVSVIKSIVKRFKINQAKRLISEYEEELKTVSGSLKNFLSRNQPEHFLFCETIQFTLGWEPEEHSLDDIRNLLEEAFKELNKRIIVQTIHRGNSIIIICYGPHHLLAALFLEAQANLNVLMKEFSLIKLTFGHYTVYDKRIRYTVMNNECLAEEIKLTDGEEQELRTLLDYKEGLIFEQDNIIKKRKKIIEKSLQTPEFKLKVERIRLQVATNEIFKSKKSDTLYFRTSLLVKAGILTLPI</sequence>
<proteinExistence type="predicted"/>
<evidence type="ECO:0000313" key="1">
    <source>
        <dbReference type="EnsemblMetazoa" id="Aqu2.1.04862_001"/>
    </source>
</evidence>
<accession>A0A1X7SRU7</accession>
<dbReference type="InParanoid" id="A0A1X7SRU7"/>
<reference evidence="1" key="1">
    <citation type="submission" date="2017-05" db="UniProtKB">
        <authorList>
            <consortium name="EnsemblMetazoa"/>
        </authorList>
    </citation>
    <scope>IDENTIFICATION</scope>
</reference>
<organism evidence="1">
    <name type="scientific">Amphimedon queenslandica</name>
    <name type="common">Sponge</name>
    <dbReference type="NCBI Taxonomy" id="400682"/>
    <lineage>
        <taxon>Eukaryota</taxon>
        <taxon>Metazoa</taxon>
        <taxon>Porifera</taxon>
        <taxon>Demospongiae</taxon>
        <taxon>Heteroscleromorpha</taxon>
        <taxon>Haplosclerida</taxon>
        <taxon>Niphatidae</taxon>
        <taxon>Amphimedon</taxon>
    </lineage>
</organism>
<dbReference type="AlphaFoldDB" id="A0A1X7SRU7"/>
<name>A0A1X7SRU7_AMPQE</name>